<dbReference type="AlphaFoldDB" id="A0A6A6TML2"/>
<reference evidence="2" key="1">
    <citation type="journal article" date="2020" name="Stud. Mycol.">
        <title>101 Dothideomycetes genomes: a test case for predicting lifestyles and emergence of pathogens.</title>
        <authorList>
            <person name="Haridas S."/>
            <person name="Albert R."/>
            <person name="Binder M."/>
            <person name="Bloem J."/>
            <person name="Labutti K."/>
            <person name="Salamov A."/>
            <person name="Andreopoulos B."/>
            <person name="Baker S."/>
            <person name="Barry K."/>
            <person name="Bills G."/>
            <person name="Bluhm B."/>
            <person name="Cannon C."/>
            <person name="Castanera R."/>
            <person name="Culley D."/>
            <person name="Daum C."/>
            <person name="Ezra D."/>
            <person name="Gonzalez J."/>
            <person name="Henrissat B."/>
            <person name="Kuo A."/>
            <person name="Liang C."/>
            <person name="Lipzen A."/>
            <person name="Lutzoni F."/>
            <person name="Magnuson J."/>
            <person name="Mondo S."/>
            <person name="Nolan M."/>
            <person name="Ohm R."/>
            <person name="Pangilinan J."/>
            <person name="Park H.-J."/>
            <person name="Ramirez L."/>
            <person name="Alfaro M."/>
            <person name="Sun H."/>
            <person name="Tritt A."/>
            <person name="Yoshinaga Y."/>
            <person name="Zwiers L.-H."/>
            <person name="Turgeon B."/>
            <person name="Goodwin S."/>
            <person name="Spatafora J."/>
            <person name="Crous P."/>
            <person name="Grigoriev I."/>
        </authorList>
    </citation>
    <scope>NUCLEOTIDE SEQUENCE</scope>
    <source>
        <strain evidence="2">CBS 122681</strain>
    </source>
</reference>
<name>A0A6A6TML2_9PLEO</name>
<protein>
    <submittedName>
        <fullName evidence="2">Uncharacterized protein</fullName>
    </submittedName>
</protein>
<gene>
    <name evidence="2" type="ORF">K491DRAFT_711245</name>
</gene>
<proteinExistence type="predicted"/>
<feature type="region of interest" description="Disordered" evidence="1">
    <location>
        <begin position="192"/>
        <end position="291"/>
    </location>
</feature>
<feature type="compositionally biased region" description="Acidic residues" evidence="1">
    <location>
        <begin position="228"/>
        <end position="242"/>
    </location>
</feature>
<feature type="compositionally biased region" description="Acidic residues" evidence="1">
    <location>
        <begin position="201"/>
        <end position="220"/>
    </location>
</feature>
<sequence>MASSASAASSSSSVRGGLGVFTNGLHRKGLEEVYKALPPLTNMDIRQQPTHHNFYKRMILLGVTTDASGGQLYVFSTIRTSPIKANYAPNIEFITSPDLTKFDKSVKRTADILSDIGDNLVEPFQSASKVPLFGDTRHRDDDQRGMIKSMVYYYLLLYAIESEKSTGTTEVFPVHNSLPRYFKMFLKKKKNMASQNSASNDNEDDVDPGDDAAQDEEEPTDDKSPDENAADDMDQEDDDADSGEDRQNDLRQADPAEEETETEAQPAAQVPVAQQGYQIYQQGSDGGRHMLDQYGFGVPYANELEEHRDKMRDFTGESPR</sequence>
<accession>A0A6A6TML2</accession>
<feature type="compositionally biased region" description="Low complexity" evidence="1">
    <location>
        <begin position="263"/>
        <end position="275"/>
    </location>
</feature>
<evidence type="ECO:0000313" key="2">
    <source>
        <dbReference type="EMBL" id="KAF2660992.1"/>
    </source>
</evidence>
<organism evidence="2 3">
    <name type="scientific">Lophiostoma macrostomum CBS 122681</name>
    <dbReference type="NCBI Taxonomy" id="1314788"/>
    <lineage>
        <taxon>Eukaryota</taxon>
        <taxon>Fungi</taxon>
        <taxon>Dikarya</taxon>
        <taxon>Ascomycota</taxon>
        <taxon>Pezizomycotina</taxon>
        <taxon>Dothideomycetes</taxon>
        <taxon>Pleosporomycetidae</taxon>
        <taxon>Pleosporales</taxon>
        <taxon>Lophiostomataceae</taxon>
        <taxon>Lophiostoma</taxon>
    </lineage>
</organism>
<feature type="compositionally biased region" description="Basic and acidic residues" evidence="1">
    <location>
        <begin position="243"/>
        <end position="254"/>
    </location>
</feature>
<dbReference type="EMBL" id="MU004296">
    <property type="protein sequence ID" value="KAF2660992.1"/>
    <property type="molecule type" value="Genomic_DNA"/>
</dbReference>
<keyword evidence="3" id="KW-1185">Reference proteome</keyword>
<dbReference type="Proteomes" id="UP000799324">
    <property type="component" value="Unassembled WGS sequence"/>
</dbReference>
<evidence type="ECO:0000256" key="1">
    <source>
        <dbReference type="SAM" id="MobiDB-lite"/>
    </source>
</evidence>
<evidence type="ECO:0000313" key="3">
    <source>
        <dbReference type="Proteomes" id="UP000799324"/>
    </source>
</evidence>